<evidence type="ECO:0008006" key="5">
    <source>
        <dbReference type="Google" id="ProtNLM"/>
    </source>
</evidence>
<dbReference type="CDD" id="cd10442">
    <property type="entry name" value="GIY-YIG_PLEs"/>
    <property type="match status" value="1"/>
</dbReference>
<dbReference type="PROSITE" id="PS50878">
    <property type="entry name" value="RT_POL"/>
    <property type="match status" value="1"/>
</dbReference>
<dbReference type="PANTHER" id="PTHR21301">
    <property type="entry name" value="REVERSE TRANSCRIPTASE"/>
    <property type="match status" value="1"/>
</dbReference>
<feature type="domain" description="GIY-YIG" evidence="1">
    <location>
        <begin position="581"/>
        <end position="650"/>
    </location>
</feature>
<feature type="domain" description="Reverse transcriptase" evidence="2">
    <location>
        <begin position="202"/>
        <end position="444"/>
    </location>
</feature>
<dbReference type="PANTHER" id="PTHR21301:SF10">
    <property type="entry name" value="REVERSE TRANSCRIPTASE DOMAIN-CONTAINING PROTEIN"/>
    <property type="match status" value="1"/>
</dbReference>
<dbReference type="InterPro" id="IPR043502">
    <property type="entry name" value="DNA/RNA_pol_sf"/>
</dbReference>
<dbReference type="Gene3D" id="3.40.1440.10">
    <property type="entry name" value="GIY-YIG endonuclease"/>
    <property type="match status" value="1"/>
</dbReference>
<dbReference type="Pfam" id="PF26215">
    <property type="entry name" value="HTH_animal"/>
    <property type="match status" value="1"/>
</dbReference>
<dbReference type="InterPro" id="IPR058912">
    <property type="entry name" value="HTH_animal"/>
</dbReference>
<keyword evidence="4" id="KW-1185">Reference proteome</keyword>
<name>A0ABM1ZIR4_AEDAL</name>
<dbReference type="InterPro" id="IPR000477">
    <property type="entry name" value="RT_dom"/>
</dbReference>
<dbReference type="InterPro" id="IPR000305">
    <property type="entry name" value="GIY-YIG_endonuc"/>
</dbReference>
<dbReference type="Pfam" id="PF01541">
    <property type="entry name" value="GIY-YIG"/>
    <property type="match status" value="1"/>
</dbReference>
<dbReference type="EnsemblMetazoa" id="AALFPA23_018888.R27763">
    <property type="protein sequence ID" value="AALFPA23_018888.P27763"/>
    <property type="gene ID" value="AALFPA23_018888"/>
</dbReference>
<dbReference type="GeneID" id="134290822"/>
<sequence length="650" mass="74766">MGRVYRDLEKRVRDTKVRHRRKLRSLECTQAPRSRRLPHTIDNFVVNLSSTEFTAAELNLLNKGLNFAVSPQSAPLAEVANNIESAIQYDNHASKSAVRHSVEQCLLRTVNKTECKNRASFETWCAIRQLKARDVMYSRADKGNVVVIMDREDYDARVYDMIGTGPYEEVKFKNGMPKDPLNKMIEEVNCARQKVAHLMGEERLDRKLHVPNPAVASLYCLPKIHKNPIGMRPISSNIRTPTQKMAAWLVSEMKKYPVKHGKSVKNSVDLVKKLEGFKLGRGEILVSFDVTALFPSVPVNEALQSLRRHLERSRAPPNHIEAYLSVAQVCMNQNFFTFRGKVYRQTFGLSMGSKLSPLLADLFMSDFENEAQKKKLFPRIWWRYVDDIFAPVKERYLDQTLSMLNSQHNTIKFTVEKEEEGRLPFLDLLISRKEDSTLKFGIYRKPASTDRYITSDSNHFGAQKQAAFHSMAHRLFNVPMAKEEFEEEKDRIYSAAEVNGYDRSFVDKIIRKHKRKTQRDSITTLQPDTKEVKRVSLPFYPKITNPIKTTLHRQGLHVVHKSENTLRDLLCNLKDKVPPDEQSGIYQIPCKDCPAVYIGQTRRKVKVRIREHKNAVASKKSNESSVAAHTVETDHEIDWGSAKLVKTNRI</sequence>
<evidence type="ECO:0000313" key="4">
    <source>
        <dbReference type="Proteomes" id="UP000069940"/>
    </source>
</evidence>
<accession>A0ABM1ZIR4</accession>
<evidence type="ECO:0000259" key="2">
    <source>
        <dbReference type="PROSITE" id="PS50878"/>
    </source>
</evidence>
<evidence type="ECO:0000259" key="1">
    <source>
        <dbReference type="PROSITE" id="PS50164"/>
    </source>
</evidence>
<dbReference type="InterPro" id="IPR035901">
    <property type="entry name" value="GIY-YIG_endonuc_sf"/>
</dbReference>
<organism evidence="3 4">
    <name type="scientific">Aedes albopictus</name>
    <name type="common">Asian tiger mosquito</name>
    <name type="synonym">Stegomyia albopicta</name>
    <dbReference type="NCBI Taxonomy" id="7160"/>
    <lineage>
        <taxon>Eukaryota</taxon>
        <taxon>Metazoa</taxon>
        <taxon>Ecdysozoa</taxon>
        <taxon>Arthropoda</taxon>
        <taxon>Hexapoda</taxon>
        <taxon>Insecta</taxon>
        <taxon>Pterygota</taxon>
        <taxon>Neoptera</taxon>
        <taxon>Endopterygota</taxon>
        <taxon>Diptera</taxon>
        <taxon>Nematocera</taxon>
        <taxon>Culicoidea</taxon>
        <taxon>Culicidae</taxon>
        <taxon>Culicinae</taxon>
        <taxon>Aedini</taxon>
        <taxon>Aedes</taxon>
        <taxon>Stegomyia</taxon>
    </lineage>
</organism>
<dbReference type="RefSeq" id="XP_062714011.1">
    <property type="nucleotide sequence ID" value="XM_062858027.1"/>
</dbReference>
<dbReference type="SUPFAM" id="SSF56672">
    <property type="entry name" value="DNA/RNA polymerases"/>
    <property type="match status" value="1"/>
</dbReference>
<proteinExistence type="predicted"/>
<reference evidence="4" key="1">
    <citation type="journal article" date="2015" name="Proc. Natl. Acad. Sci. U.S.A.">
        <title>Genome sequence of the Asian Tiger mosquito, Aedes albopictus, reveals insights into its biology, genetics, and evolution.</title>
        <authorList>
            <person name="Chen X.G."/>
            <person name="Jiang X."/>
            <person name="Gu J."/>
            <person name="Xu M."/>
            <person name="Wu Y."/>
            <person name="Deng Y."/>
            <person name="Zhang C."/>
            <person name="Bonizzoni M."/>
            <person name="Dermauw W."/>
            <person name="Vontas J."/>
            <person name="Armbruster P."/>
            <person name="Huang X."/>
            <person name="Yang Y."/>
            <person name="Zhang H."/>
            <person name="He W."/>
            <person name="Peng H."/>
            <person name="Liu Y."/>
            <person name="Wu K."/>
            <person name="Chen J."/>
            <person name="Lirakis M."/>
            <person name="Topalis P."/>
            <person name="Van Leeuwen T."/>
            <person name="Hall A.B."/>
            <person name="Jiang X."/>
            <person name="Thorpe C."/>
            <person name="Mueller R.L."/>
            <person name="Sun C."/>
            <person name="Waterhouse R.M."/>
            <person name="Yan G."/>
            <person name="Tu Z.J."/>
            <person name="Fang X."/>
            <person name="James A.A."/>
        </authorList>
    </citation>
    <scope>NUCLEOTIDE SEQUENCE [LARGE SCALE GENOMIC DNA]</scope>
    <source>
        <strain evidence="4">Foshan</strain>
    </source>
</reference>
<evidence type="ECO:0000313" key="3">
    <source>
        <dbReference type="EnsemblMetazoa" id="AALFPA23_018888.P27763"/>
    </source>
</evidence>
<reference evidence="3" key="2">
    <citation type="submission" date="2025-05" db="UniProtKB">
        <authorList>
            <consortium name="EnsemblMetazoa"/>
        </authorList>
    </citation>
    <scope>IDENTIFICATION</scope>
    <source>
        <strain evidence="3">Foshan</strain>
    </source>
</reference>
<dbReference type="Pfam" id="PF00078">
    <property type="entry name" value="RVT_1"/>
    <property type="match status" value="1"/>
</dbReference>
<dbReference type="Proteomes" id="UP000069940">
    <property type="component" value="Unassembled WGS sequence"/>
</dbReference>
<dbReference type="CDD" id="cd00304">
    <property type="entry name" value="RT_like"/>
    <property type="match status" value="1"/>
</dbReference>
<dbReference type="PROSITE" id="PS50164">
    <property type="entry name" value="GIY_YIG"/>
    <property type="match status" value="1"/>
</dbReference>
<protein>
    <recommendedName>
        <fullName evidence="5">Reverse transcriptase domain-containing protein</fullName>
    </recommendedName>
</protein>